<dbReference type="Proteomes" id="UP000887013">
    <property type="component" value="Unassembled WGS sequence"/>
</dbReference>
<gene>
    <name evidence="1" type="ORF">NPIL_131571</name>
</gene>
<reference evidence="1" key="1">
    <citation type="submission" date="2020-08" db="EMBL/GenBank/DDBJ databases">
        <title>Multicomponent nature underlies the extraordinary mechanical properties of spider dragline silk.</title>
        <authorList>
            <person name="Kono N."/>
            <person name="Nakamura H."/>
            <person name="Mori M."/>
            <person name="Yoshida Y."/>
            <person name="Ohtoshi R."/>
            <person name="Malay A.D."/>
            <person name="Moran D.A.P."/>
            <person name="Tomita M."/>
            <person name="Numata K."/>
            <person name="Arakawa K."/>
        </authorList>
    </citation>
    <scope>NUCLEOTIDE SEQUENCE</scope>
</reference>
<sequence length="102" mass="11310">MMVKQAIGAKALVIYTSSKILVSPNSIKNLVKCNQNHSINHLTRSDIRLSDHTVQLSLLNIGLHCSRPIRFCCCRHITLLYACSGQVNITIEPLRSGNVLPD</sequence>
<evidence type="ECO:0000313" key="2">
    <source>
        <dbReference type="Proteomes" id="UP000887013"/>
    </source>
</evidence>
<accession>A0A8X6QN38</accession>
<name>A0A8X6QN38_NEPPI</name>
<organism evidence="1 2">
    <name type="scientific">Nephila pilipes</name>
    <name type="common">Giant wood spider</name>
    <name type="synonym">Nephila maculata</name>
    <dbReference type="NCBI Taxonomy" id="299642"/>
    <lineage>
        <taxon>Eukaryota</taxon>
        <taxon>Metazoa</taxon>
        <taxon>Ecdysozoa</taxon>
        <taxon>Arthropoda</taxon>
        <taxon>Chelicerata</taxon>
        <taxon>Arachnida</taxon>
        <taxon>Araneae</taxon>
        <taxon>Araneomorphae</taxon>
        <taxon>Entelegynae</taxon>
        <taxon>Araneoidea</taxon>
        <taxon>Nephilidae</taxon>
        <taxon>Nephila</taxon>
    </lineage>
</organism>
<dbReference type="EMBL" id="BMAW01081201">
    <property type="protein sequence ID" value="GFU23337.1"/>
    <property type="molecule type" value="Genomic_DNA"/>
</dbReference>
<evidence type="ECO:0000313" key="1">
    <source>
        <dbReference type="EMBL" id="GFU23337.1"/>
    </source>
</evidence>
<proteinExistence type="predicted"/>
<protein>
    <submittedName>
        <fullName evidence="1">Uncharacterized protein</fullName>
    </submittedName>
</protein>
<keyword evidence="2" id="KW-1185">Reference proteome</keyword>
<dbReference type="AlphaFoldDB" id="A0A8X6QN38"/>
<comment type="caution">
    <text evidence="1">The sequence shown here is derived from an EMBL/GenBank/DDBJ whole genome shotgun (WGS) entry which is preliminary data.</text>
</comment>